<dbReference type="EMBL" id="PCDP01000038">
    <property type="protein sequence ID" value="PZM12217.1"/>
    <property type="molecule type" value="Genomic_DNA"/>
</dbReference>
<dbReference type="OrthoDB" id="9814913at2"/>
<keyword evidence="6" id="KW-1185">Reference proteome</keyword>
<dbReference type="NCBIfam" id="TIGR01484">
    <property type="entry name" value="HAD-SF-IIB"/>
    <property type="match status" value="1"/>
</dbReference>
<comment type="cofactor">
    <cofactor evidence="4">
        <name>Mg(2+)</name>
        <dbReference type="ChEBI" id="CHEBI:18420"/>
    </cofactor>
</comment>
<dbReference type="InterPro" id="IPR036412">
    <property type="entry name" value="HAD-like_sf"/>
</dbReference>
<dbReference type="UniPathway" id="UPA00299"/>
<accession>A0A2W4CGH9</accession>
<dbReference type="InterPro" id="IPR003337">
    <property type="entry name" value="Trehalose_PPase"/>
</dbReference>
<dbReference type="Proteomes" id="UP000248925">
    <property type="component" value="Unassembled WGS sequence"/>
</dbReference>
<dbReference type="PANTHER" id="PTHR43768">
    <property type="entry name" value="TREHALOSE 6-PHOSPHATE PHOSPHATASE"/>
    <property type="match status" value="1"/>
</dbReference>
<comment type="similarity">
    <text evidence="2 4">Belongs to the trehalose phosphatase family.</text>
</comment>
<organism evidence="5 6">
    <name type="scientific">Rhizobium tubonense</name>
    <dbReference type="NCBI Taxonomy" id="484088"/>
    <lineage>
        <taxon>Bacteria</taxon>
        <taxon>Pseudomonadati</taxon>
        <taxon>Pseudomonadota</taxon>
        <taxon>Alphaproteobacteria</taxon>
        <taxon>Hyphomicrobiales</taxon>
        <taxon>Rhizobiaceae</taxon>
        <taxon>Rhizobium/Agrobacterium group</taxon>
        <taxon>Rhizobium</taxon>
    </lineage>
</organism>
<keyword evidence="4" id="KW-0479">Metal-binding</keyword>
<dbReference type="GO" id="GO:0046872">
    <property type="term" value="F:metal ion binding"/>
    <property type="evidence" value="ECO:0007669"/>
    <property type="project" value="UniProtKB-KW"/>
</dbReference>
<dbReference type="InterPro" id="IPR006379">
    <property type="entry name" value="HAD-SF_hydro_IIB"/>
</dbReference>
<dbReference type="RefSeq" id="WP_111161833.1">
    <property type="nucleotide sequence ID" value="NZ_PCDP01000038.1"/>
</dbReference>
<keyword evidence="4" id="KW-0460">Magnesium</keyword>
<proteinExistence type="inferred from homology"/>
<comment type="caution">
    <text evidence="5">The sequence shown here is derived from an EMBL/GenBank/DDBJ whole genome shotgun (WGS) entry which is preliminary data.</text>
</comment>
<name>A0A2W4CGH9_9HYPH</name>
<gene>
    <name evidence="5" type="primary">otsB</name>
    <name evidence="5" type="ORF">CPY51_19200</name>
</gene>
<reference evidence="5 6" key="1">
    <citation type="journal article" date="2018" name="Sci. Rep.">
        <title>Rhizobium tumorigenes sp. nov., a novel plant tumorigenic bacterium isolated from cane gall tumors on thornless blackberry.</title>
        <authorList>
            <person name="Kuzmanovi N."/>
            <person name="Smalla K."/>
            <person name="Gronow S."/>
            <person name="PuBawska J."/>
        </authorList>
    </citation>
    <scope>NUCLEOTIDE SEQUENCE [LARGE SCALE GENOMIC DNA]</scope>
    <source>
        <strain evidence="5 6">CCBAU 85046</strain>
    </source>
</reference>
<dbReference type="CDD" id="cd01627">
    <property type="entry name" value="HAD_TPP"/>
    <property type="match status" value="1"/>
</dbReference>
<evidence type="ECO:0000313" key="5">
    <source>
        <dbReference type="EMBL" id="PZM12217.1"/>
    </source>
</evidence>
<evidence type="ECO:0000256" key="1">
    <source>
        <dbReference type="ARBA" id="ARBA00005199"/>
    </source>
</evidence>
<comment type="catalytic activity">
    <reaction evidence="4">
        <text>alpha,alpha-trehalose 6-phosphate + H2O = alpha,alpha-trehalose + phosphate</text>
        <dbReference type="Rhea" id="RHEA:23420"/>
        <dbReference type="ChEBI" id="CHEBI:15377"/>
        <dbReference type="ChEBI" id="CHEBI:16551"/>
        <dbReference type="ChEBI" id="CHEBI:43474"/>
        <dbReference type="ChEBI" id="CHEBI:58429"/>
        <dbReference type="EC" id="3.1.3.12"/>
    </reaction>
</comment>
<evidence type="ECO:0000256" key="3">
    <source>
        <dbReference type="ARBA" id="ARBA00022801"/>
    </source>
</evidence>
<dbReference type="Gene3D" id="3.40.50.1000">
    <property type="entry name" value="HAD superfamily/HAD-like"/>
    <property type="match status" value="1"/>
</dbReference>
<evidence type="ECO:0000256" key="4">
    <source>
        <dbReference type="RuleBase" id="RU361117"/>
    </source>
</evidence>
<dbReference type="GO" id="GO:0005992">
    <property type="term" value="P:trehalose biosynthetic process"/>
    <property type="evidence" value="ECO:0007669"/>
    <property type="project" value="UniProtKB-UniPathway"/>
</dbReference>
<evidence type="ECO:0000256" key="2">
    <source>
        <dbReference type="ARBA" id="ARBA00008770"/>
    </source>
</evidence>
<evidence type="ECO:0000313" key="6">
    <source>
        <dbReference type="Proteomes" id="UP000248925"/>
    </source>
</evidence>
<dbReference type="Gene3D" id="3.30.70.1020">
    <property type="entry name" value="Trehalose-6-phosphate phosphatase related protein, domain 2"/>
    <property type="match status" value="1"/>
</dbReference>
<comment type="function">
    <text evidence="4">Removes the phosphate from trehalose 6-phosphate to produce free trehalose.</text>
</comment>
<keyword evidence="3 4" id="KW-0378">Hydrolase</keyword>
<dbReference type="InterPro" id="IPR023214">
    <property type="entry name" value="HAD_sf"/>
</dbReference>
<dbReference type="EC" id="3.1.3.12" evidence="4"/>
<dbReference type="NCBIfam" id="TIGR00685">
    <property type="entry name" value="T6PP"/>
    <property type="match status" value="1"/>
</dbReference>
<dbReference type="AlphaFoldDB" id="A0A2W4CGH9"/>
<protein>
    <recommendedName>
        <fullName evidence="4">Trehalose 6-phosphate phosphatase</fullName>
        <ecNumber evidence="4">3.1.3.12</ecNumber>
    </recommendedName>
</protein>
<sequence>MSYDLQREKGAARPAPSEELALSALSLDPHDWALFLDIDGTLLDLAETPESIVVPASLPFDLGALSQKLGGALALVTGRSLSFVDPLFSPFRFPVAGLHGAERRDAAGHLTRVPISADFAEMKRAIAVEAERWAGVLVEDKGAAVAAHYRLAPEYRAEVEAMMQRYFAKAGPDWALQHGKMVVEIRPARADKGQAVEAFLAEAPFKGRRPLAIGDDVTDEAMFHAVNRVGGHSLRVGSPGQQTHARGLISSPAILRRTISTLVS</sequence>
<dbReference type="Pfam" id="PF02358">
    <property type="entry name" value="Trehalose_PPase"/>
    <property type="match status" value="1"/>
</dbReference>
<dbReference type="GO" id="GO:0004805">
    <property type="term" value="F:trehalose-phosphatase activity"/>
    <property type="evidence" value="ECO:0007669"/>
    <property type="project" value="UniProtKB-EC"/>
</dbReference>
<dbReference type="SUPFAM" id="SSF56784">
    <property type="entry name" value="HAD-like"/>
    <property type="match status" value="1"/>
</dbReference>
<dbReference type="PANTHER" id="PTHR43768:SF3">
    <property type="entry name" value="TREHALOSE 6-PHOSPHATE PHOSPHATASE"/>
    <property type="match status" value="1"/>
</dbReference>
<dbReference type="InterPro" id="IPR044651">
    <property type="entry name" value="OTSB-like"/>
</dbReference>
<comment type="pathway">
    <text evidence="1 4">Glycan biosynthesis; trehalose biosynthesis.</text>
</comment>